<name>A0A1F4XKL6_9BACT</name>
<protein>
    <recommendedName>
        <fullName evidence="15 16">Protein translocase subunit SecA</fullName>
        <ecNumber evidence="15">7.4.2.8</ecNumber>
    </recommendedName>
</protein>
<gene>
    <name evidence="15 20" type="primary">secA</name>
    <name evidence="20" type="ORF">A2V81_03220</name>
</gene>
<keyword evidence="12 15" id="KW-1278">Translocase</keyword>
<keyword evidence="11 15" id="KW-0653">Protein transport</keyword>
<dbReference type="InterPro" id="IPR001650">
    <property type="entry name" value="Helicase_C-like"/>
</dbReference>
<dbReference type="InterPro" id="IPR014018">
    <property type="entry name" value="SecA_motor_DEAD"/>
</dbReference>
<keyword evidence="7" id="KW-0479">Metal-binding</keyword>
<proteinExistence type="inferred from homology"/>
<dbReference type="SUPFAM" id="SSF81886">
    <property type="entry name" value="Helical scaffold and wing domains of SecA"/>
    <property type="match status" value="1"/>
</dbReference>
<evidence type="ECO:0000256" key="16">
    <source>
        <dbReference type="RuleBase" id="RU003874"/>
    </source>
</evidence>
<dbReference type="PANTHER" id="PTHR30612">
    <property type="entry name" value="SECA INNER MEMBRANE COMPONENT OF SEC PROTEIN SECRETION SYSTEM"/>
    <property type="match status" value="1"/>
</dbReference>
<dbReference type="PROSITE" id="PS01312">
    <property type="entry name" value="SECA"/>
    <property type="match status" value="1"/>
</dbReference>
<evidence type="ECO:0000259" key="19">
    <source>
        <dbReference type="PROSITE" id="PS51196"/>
    </source>
</evidence>
<dbReference type="InterPro" id="IPR027417">
    <property type="entry name" value="P-loop_NTPase"/>
</dbReference>
<dbReference type="Pfam" id="PF07517">
    <property type="entry name" value="SecA_DEAD"/>
    <property type="match status" value="1"/>
</dbReference>
<keyword evidence="6 15" id="KW-0963">Cytoplasm</keyword>
<evidence type="ECO:0000256" key="9">
    <source>
        <dbReference type="ARBA" id="ARBA00022833"/>
    </source>
</evidence>
<feature type="domain" description="Helicase ATP-binding" evidence="17">
    <location>
        <begin position="100"/>
        <end position="258"/>
    </location>
</feature>
<dbReference type="NCBIfam" id="NF009538">
    <property type="entry name" value="PRK12904.1"/>
    <property type="match status" value="1"/>
</dbReference>
<comment type="caution">
    <text evidence="20">The sequence shown here is derived from an EMBL/GenBank/DDBJ whole genome shotgun (WGS) entry which is preliminary data.</text>
</comment>
<evidence type="ECO:0000313" key="20">
    <source>
        <dbReference type="EMBL" id="OGC82134.1"/>
    </source>
</evidence>
<comment type="subcellular location">
    <subcellularLocation>
        <location evidence="15">Cell membrane</location>
        <topology evidence="15">Peripheral membrane protein</topology>
        <orientation evidence="15">Cytoplasmic side</orientation>
    </subcellularLocation>
    <subcellularLocation>
        <location evidence="15">Cytoplasm</location>
    </subcellularLocation>
    <subcellularLocation>
        <location evidence="2">Membrane</location>
        <topology evidence="2">Peripheral membrane protein</topology>
    </subcellularLocation>
    <text evidence="15">Distribution is 50-50.</text>
</comment>
<dbReference type="InterPro" id="IPR004027">
    <property type="entry name" value="SEC_C_motif"/>
</dbReference>
<dbReference type="CDD" id="cd17928">
    <property type="entry name" value="DEXDc_SecA"/>
    <property type="match status" value="1"/>
</dbReference>
<comment type="function">
    <text evidence="15">Part of the Sec protein translocase complex. Interacts with the SecYEG preprotein conducting channel. Has a central role in coupling the hydrolysis of ATP to the transfer of proteins into and across the cell membrane, serving as an ATP-driven molecular motor driving the stepwise translocation of polypeptide chains across the membrane.</text>
</comment>
<dbReference type="SMART" id="SM00957">
    <property type="entry name" value="SecA_DEAD"/>
    <property type="match status" value="1"/>
</dbReference>
<evidence type="ECO:0000256" key="15">
    <source>
        <dbReference type="HAMAP-Rule" id="MF_01382"/>
    </source>
</evidence>
<dbReference type="PRINTS" id="PR00906">
    <property type="entry name" value="SECA"/>
</dbReference>
<dbReference type="InterPro" id="IPR011116">
    <property type="entry name" value="SecA_Wing/Scaffold"/>
</dbReference>
<evidence type="ECO:0000256" key="14">
    <source>
        <dbReference type="ARBA" id="ARBA00023136"/>
    </source>
</evidence>
<dbReference type="Proteomes" id="UP000177614">
    <property type="component" value="Unassembled WGS sequence"/>
</dbReference>
<dbReference type="GO" id="GO:0005829">
    <property type="term" value="C:cytosol"/>
    <property type="evidence" value="ECO:0007669"/>
    <property type="project" value="TreeGrafter"/>
</dbReference>
<evidence type="ECO:0000256" key="6">
    <source>
        <dbReference type="ARBA" id="ARBA00022490"/>
    </source>
</evidence>
<comment type="subunit">
    <text evidence="15">Monomer and homodimer. Part of the essential Sec protein translocation apparatus which comprises SecA, SecYEG and auxiliary proteins SecDF. Other proteins may also be involved.</text>
</comment>
<dbReference type="GO" id="GO:0005524">
    <property type="term" value="F:ATP binding"/>
    <property type="evidence" value="ECO:0007669"/>
    <property type="project" value="UniProtKB-UniRule"/>
</dbReference>
<evidence type="ECO:0000313" key="21">
    <source>
        <dbReference type="Proteomes" id="UP000177614"/>
    </source>
</evidence>
<dbReference type="GO" id="GO:0031522">
    <property type="term" value="C:cell envelope Sec protein transport complex"/>
    <property type="evidence" value="ECO:0007669"/>
    <property type="project" value="TreeGrafter"/>
</dbReference>
<dbReference type="FunFam" id="3.40.50.300:FF:000429">
    <property type="entry name" value="Preprotein translocase subunit SecA"/>
    <property type="match status" value="1"/>
</dbReference>
<evidence type="ECO:0000256" key="3">
    <source>
        <dbReference type="ARBA" id="ARBA00007650"/>
    </source>
</evidence>
<dbReference type="Pfam" id="PF02810">
    <property type="entry name" value="SEC-C"/>
    <property type="match status" value="1"/>
</dbReference>
<dbReference type="NCBIfam" id="NF006630">
    <property type="entry name" value="PRK09200.1"/>
    <property type="match status" value="1"/>
</dbReference>
<evidence type="ECO:0000256" key="2">
    <source>
        <dbReference type="ARBA" id="ARBA00004170"/>
    </source>
</evidence>
<dbReference type="Pfam" id="PF01043">
    <property type="entry name" value="SecA_PP_bind"/>
    <property type="match status" value="1"/>
</dbReference>
<dbReference type="Gene3D" id="3.90.1440.10">
    <property type="entry name" value="SecA, preprotein cross-linking domain"/>
    <property type="match status" value="1"/>
</dbReference>
<comment type="catalytic activity">
    <reaction evidence="15">
        <text>ATP + H2O + cellular proteinSide 1 = ADP + phosphate + cellular proteinSide 2.</text>
        <dbReference type="EC" id="7.4.2.8"/>
    </reaction>
</comment>
<dbReference type="PROSITE" id="PS51192">
    <property type="entry name" value="HELICASE_ATP_BIND_1"/>
    <property type="match status" value="1"/>
</dbReference>
<dbReference type="HAMAP" id="MF_01382">
    <property type="entry name" value="SecA"/>
    <property type="match status" value="1"/>
</dbReference>
<dbReference type="InterPro" id="IPR011115">
    <property type="entry name" value="SecA_DEAD"/>
</dbReference>
<dbReference type="AlphaFoldDB" id="A0A1F4XKL6"/>
<evidence type="ECO:0000256" key="1">
    <source>
        <dbReference type="ARBA" id="ARBA00001947"/>
    </source>
</evidence>
<dbReference type="GO" id="GO:0005886">
    <property type="term" value="C:plasma membrane"/>
    <property type="evidence" value="ECO:0007669"/>
    <property type="project" value="UniProtKB-SubCell"/>
</dbReference>
<dbReference type="GO" id="GO:0065002">
    <property type="term" value="P:intracellular protein transmembrane transport"/>
    <property type="evidence" value="ECO:0007669"/>
    <property type="project" value="UniProtKB-UniRule"/>
</dbReference>
<evidence type="ECO:0000256" key="12">
    <source>
        <dbReference type="ARBA" id="ARBA00022967"/>
    </source>
</evidence>
<dbReference type="GO" id="GO:0008564">
    <property type="term" value="F:protein-exporting ATPase activity"/>
    <property type="evidence" value="ECO:0007669"/>
    <property type="project" value="UniProtKB-EC"/>
</dbReference>
<dbReference type="SMART" id="SM00958">
    <property type="entry name" value="SecA_PP_bind"/>
    <property type="match status" value="1"/>
</dbReference>
<evidence type="ECO:0000259" key="18">
    <source>
        <dbReference type="PROSITE" id="PS51194"/>
    </source>
</evidence>
<dbReference type="EMBL" id="MEWR01000011">
    <property type="protein sequence ID" value="OGC82134.1"/>
    <property type="molecule type" value="Genomic_DNA"/>
</dbReference>
<dbReference type="InterPro" id="IPR036266">
    <property type="entry name" value="SecA_Wing/Scaffold_sf"/>
</dbReference>
<dbReference type="InterPro" id="IPR011130">
    <property type="entry name" value="SecA_preprotein_X-link_dom"/>
</dbReference>
<dbReference type="STRING" id="1817814.A2V81_03220"/>
<keyword evidence="8 15" id="KW-0547">Nucleotide-binding</keyword>
<dbReference type="CDD" id="cd18803">
    <property type="entry name" value="SF2_C_secA"/>
    <property type="match status" value="1"/>
</dbReference>
<dbReference type="InterPro" id="IPR014001">
    <property type="entry name" value="Helicase_ATP-bd"/>
</dbReference>
<keyword evidence="4 15" id="KW-0813">Transport</keyword>
<keyword evidence="5 15" id="KW-1003">Cell membrane</keyword>
<dbReference type="PROSITE" id="PS51194">
    <property type="entry name" value="HELICASE_CTER"/>
    <property type="match status" value="1"/>
</dbReference>
<dbReference type="EC" id="7.4.2.8" evidence="15"/>
<dbReference type="GO" id="GO:0046872">
    <property type="term" value="F:metal ion binding"/>
    <property type="evidence" value="ECO:0007669"/>
    <property type="project" value="UniProtKB-KW"/>
</dbReference>
<sequence>MGLWNWIFPDATTKELKRITPMVARINKFEEEYQSFSEGELRRKTEEFRDRIANGESVDSLLPEAFAVVKNACRRLIGTKYTISGLEKTWNMIPFDVQLIGGLVMHRGQIAEMKTGEGKTLVCTLPVYLNALEGKGVHVITVNDYLARRDSEWMGLVYRFLGLSVGTVVHGLDEKQRKEAYSCDITYGTNNEFGFDYLRDNMVQDINHIVQRDLHYAIVDEVDSILVDEARTPLIISAPAQESTSKYVKYSQLIPRLKKDEDFVVDEKLKTSTLTEKGIANMEQMLGLKNIYTDAGFTEVHHIEQALRAQALFMLDRDYVVKDGEVVIVDEFTGRLMPGRRFSEGLHQALEAKEGVEVKRESKTLATITFQNYFRLYKKLAGMTGTAATEAEEFESIYNLPVISVPTHKPVTRKDLPDLVYKNERGKFMAVVREIKKKYEAGQPVLVGTISIERSEHLSDLLHKENVPHQVLNAKFHEKEAEIIALAGQKGAVTIATNMAGRGTDIQLGAEVVELGGLHVLGTERHESRRIDNQLRGRSGRQGDPGSSQFYVSMEDDLMRLFAGDRIKTLMERLNIPDDQEIENSMMTYSIESAQKRVEGRNFDIRKHVLQYDNVMNRHRHLIYARRRKILLATDLRADIREMLRGEIASLVRGHINVETAEIDRDKVREDLMAIHKLDPDSISTLPEDIIHDTEILIEKVTDAYIAAYDDKAAKAPSAEAMQLLEKFVCLRTIDSLWMDHLDHMQYLREKVSLKAYGQRDPLVEYKQEAYLAMERLLTMVQSGIVHTIFKVDFTPQIQQIAQPINIMTNEQQIENQIEESSLIAKPQKMTTIRQGTKVDRNDPCPCGSGKKYKKCHGK</sequence>
<keyword evidence="14 15" id="KW-0472">Membrane</keyword>
<dbReference type="SUPFAM" id="SSF81767">
    <property type="entry name" value="Pre-protein crosslinking domain of SecA"/>
    <property type="match status" value="1"/>
</dbReference>
<dbReference type="InterPro" id="IPR044722">
    <property type="entry name" value="SecA_SF2_C"/>
</dbReference>
<keyword evidence="13 15" id="KW-0811">Translocation</keyword>
<comment type="similarity">
    <text evidence="3 15 16">Belongs to the SecA family.</text>
</comment>
<dbReference type="GO" id="GO:0017038">
    <property type="term" value="P:protein import"/>
    <property type="evidence" value="ECO:0007669"/>
    <property type="project" value="InterPro"/>
</dbReference>
<dbReference type="PROSITE" id="PS51196">
    <property type="entry name" value="SECA_MOTOR_DEAD"/>
    <property type="match status" value="1"/>
</dbReference>
<dbReference type="InterPro" id="IPR000185">
    <property type="entry name" value="SecA"/>
</dbReference>
<evidence type="ECO:0000259" key="17">
    <source>
        <dbReference type="PROSITE" id="PS51192"/>
    </source>
</evidence>
<reference evidence="20 21" key="1">
    <citation type="journal article" date="2016" name="Nat. Commun.">
        <title>Thousands of microbial genomes shed light on interconnected biogeochemical processes in an aquifer system.</title>
        <authorList>
            <person name="Anantharaman K."/>
            <person name="Brown C.T."/>
            <person name="Hug L.A."/>
            <person name="Sharon I."/>
            <person name="Castelle C.J."/>
            <person name="Probst A.J."/>
            <person name="Thomas B.C."/>
            <person name="Singh A."/>
            <person name="Wilkins M.J."/>
            <person name="Karaoz U."/>
            <person name="Brodie E.L."/>
            <person name="Williams K.H."/>
            <person name="Hubbard S.S."/>
            <person name="Banfield J.F."/>
        </authorList>
    </citation>
    <scope>NUCLEOTIDE SEQUENCE [LARGE SCALE GENOMIC DNA]</scope>
</reference>
<dbReference type="InterPro" id="IPR020937">
    <property type="entry name" value="SecA_CS"/>
</dbReference>
<dbReference type="Pfam" id="PF21090">
    <property type="entry name" value="P-loop_SecA"/>
    <property type="match status" value="1"/>
</dbReference>
<dbReference type="GO" id="GO:0006605">
    <property type="term" value="P:protein targeting"/>
    <property type="evidence" value="ECO:0007669"/>
    <property type="project" value="UniProtKB-UniRule"/>
</dbReference>
<dbReference type="GO" id="GO:0043952">
    <property type="term" value="P:protein transport by the Sec complex"/>
    <property type="evidence" value="ECO:0007669"/>
    <property type="project" value="TreeGrafter"/>
</dbReference>
<dbReference type="FunFam" id="3.90.1440.10:FF:000002">
    <property type="entry name" value="Protein translocase subunit SecA"/>
    <property type="match status" value="1"/>
</dbReference>
<organism evidence="20 21">
    <name type="scientific">Candidatus Abawacabacteria bacterium RBG_16_42_10</name>
    <dbReference type="NCBI Taxonomy" id="1817814"/>
    <lineage>
        <taxon>Bacteria</taxon>
        <taxon>Candidatus Abawacaibacteriota</taxon>
    </lineage>
</organism>
<feature type="domain" description="Helicase C-terminal" evidence="18">
    <location>
        <begin position="434"/>
        <end position="590"/>
    </location>
</feature>
<evidence type="ECO:0000256" key="11">
    <source>
        <dbReference type="ARBA" id="ARBA00022927"/>
    </source>
</evidence>
<evidence type="ECO:0000256" key="5">
    <source>
        <dbReference type="ARBA" id="ARBA00022475"/>
    </source>
</evidence>
<dbReference type="Gene3D" id="1.10.3060.10">
    <property type="entry name" value="Helical scaffold and wing domains of SecA"/>
    <property type="match status" value="1"/>
</dbReference>
<feature type="binding site" evidence="15">
    <location>
        <begin position="116"/>
        <end position="120"/>
    </location>
    <ligand>
        <name>ATP</name>
        <dbReference type="ChEBI" id="CHEBI:30616"/>
    </ligand>
</feature>
<dbReference type="InterPro" id="IPR036670">
    <property type="entry name" value="SecA_X-link_sf"/>
</dbReference>
<dbReference type="NCBIfam" id="TIGR00963">
    <property type="entry name" value="secA"/>
    <property type="match status" value="1"/>
</dbReference>
<comment type="cofactor">
    <cofactor evidence="1">
        <name>Zn(2+)</name>
        <dbReference type="ChEBI" id="CHEBI:29105"/>
    </cofactor>
</comment>
<feature type="binding site" evidence="15">
    <location>
        <position position="505"/>
    </location>
    <ligand>
        <name>ATP</name>
        <dbReference type="ChEBI" id="CHEBI:30616"/>
    </ligand>
</feature>
<feature type="binding site" evidence="15">
    <location>
        <position position="98"/>
    </location>
    <ligand>
        <name>ATP</name>
        <dbReference type="ChEBI" id="CHEBI:30616"/>
    </ligand>
</feature>
<dbReference type="Gene3D" id="3.40.50.300">
    <property type="entry name" value="P-loop containing nucleotide triphosphate hydrolases"/>
    <property type="match status" value="3"/>
</dbReference>
<keyword evidence="9" id="KW-0862">Zinc</keyword>
<evidence type="ECO:0000256" key="10">
    <source>
        <dbReference type="ARBA" id="ARBA00022840"/>
    </source>
</evidence>
<evidence type="ECO:0000256" key="7">
    <source>
        <dbReference type="ARBA" id="ARBA00022723"/>
    </source>
</evidence>
<evidence type="ECO:0000256" key="13">
    <source>
        <dbReference type="ARBA" id="ARBA00023010"/>
    </source>
</evidence>
<dbReference type="Pfam" id="PF07516">
    <property type="entry name" value="SecA_SW"/>
    <property type="match status" value="1"/>
</dbReference>
<keyword evidence="10 15" id="KW-0067">ATP-binding</keyword>
<feature type="domain" description="SecA family profile" evidence="19">
    <location>
        <begin position="1"/>
        <end position="583"/>
    </location>
</feature>
<evidence type="ECO:0000256" key="4">
    <source>
        <dbReference type="ARBA" id="ARBA00022448"/>
    </source>
</evidence>
<evidence type="ECO:0000256" key="8">
    <source>
        <dbReference type="ARBA" id="ARBA00022741"/>
    </source>
</evidence>
<dbReference type="SUPFAM" id="SSF52540">
    <property type="entry name" value="P-loop containing nucleoside triphosphate hydrolases"/>
    <property type="match status" value="2"/>
</dbReference>
<accession>A0A1F4XKL6</accession>
<dbReference type="PANTHER" id="PTHR30612:SF0">
    <property type="entry name" value="CHLOROPLAST PROTEIN-TRANSPORTING ATPASE"/>
    <property type="match status" value="1"/>
</dbReference>